<organism evidence="1">
    <name type="scientific">Streptomyces sp. SID12501</name>
    <dbReference type="NCBI Taxonomy" id="2706042"/>
    <lineage>
        <taxon>Bacteria</taxon>
        <taxon>Bacillati</taxon>
        <taxon>Actinomycetota</taxon>
        <taxon>Actinomycetes</taxon>
        <taxon>Kitasatosporales</taxon>
        <taxon>Streptomycetaceae</taxon>
        <taxon>Streptomyces</taxon>
    </lineage>
</organism>
<accession>A0A6B3BNT2</accession>
<dbReference type="AlphaFoldDB" id="A0A6B3BNT2"/>
<protein>
    <submittedName>
        <fullName evidence="1">Uncharacterized protein</fullName>
    </submittedName>
</protein>
<comment type="caution">
    <text evidence="1">The sequence shown here is derived from an EMBL/GenBank/DDBJ whole genome shotgun (WGS) entry which is preliminary data.</text>
</comment>
<gene>
    <name evidence="1" type="ORF">G3I71_09225</name>
</gene>
<dbReference type="RefSeq" id="WP_164313452.1">
    <property type="nucleotide sequence ID" value="NZ_JAAGLU010000006.1"/>
</dbReference>
<proteinExistence type="predicted"/>
<name>A0A6B3BNT2_9ACTN</name>
<dbReference type="EMBL" id="JAAGLU010000006">
    <property type="protein sequence ID" value="NEC85995.1"/>
    <property type="molecule type" value="Genomic_DNA"/>
</dbReference>
<reference evidence="1" key="1">
    <citation type="submission" date="2020-01" db="EMBL/GenBank/DDBJ databases">
        <title>Insect and environment-associated Actinomycetes.</title>
        <authorList>
            <person name="Currrie C."/>
            <person name="Chevrette M."/>
            <person name="Carlson C."/>
            <person name="Stubbendieck R."/>
            <person name="Wendt-Pienkowski E."/>
        </authorList>
    </citation>
    <scope>NUCLEOTIDE SEQUENCE</scope>
    <source>
        <strain evidence="1">SID12501</strain>
    </source>
</reference>
<evidence type="ECO:0000313" key="1">
    <source>
        <dbReference type="EMBL" id="NEC85995.1"/>
    </source>
</evidence>
<sequence>MSAPTTDVIGEYTQLWQDSPHAPRWVLWDTAGDVLVFDRDVNCPLYIDDEAIRGEVLRRMRAAGVPESAEYPGRPCSR</sequence>